<dbReference type="SUPFAM" id="SSF53300">
    <property type="entry name" value="vWA-like"/>
    <property type="match status" value="1"/>
</dbReference>
<accession>A0A7S3Y1T8</accession>
<dbReference type="InterPro" id="IPR045052">
    <property type="entry name" value="Copine"/>
</dbReference>
<dbReference type="GO" id="GO:0071277">
    <property type="term" value="P:cellular response to calcium ion"/>
    <property type="evidence" value="ECO:0007669"/>
    <property type="project" value="TreeGrafter"/>
</dbReference>
<protein>
    <recommendedName>
        <fullName evidence="1">Copine C-terminal domain-containing protein</fullName>
    </recommendedName>
</protein>
<name>A0A7S3Y1T8_HETAK</name>
<organism evidence="2">
    <name type="scientific">Heterosigma akashiwo</name>
    <name type="common">Chromophytic alga</name>
    <name type="synonym">Heterosigma carterae</name>
    <dbReference type="NCBI Taxonomy" id="2829"/>
    <lineage>
        <taxon>Eukaryota</taxon>
        <taxon>Sar</taxon>
        <taxon>Stramenopiles</taxon>
        <taxon>Ochrophyta</taxon>
        <taxon>Raphidophyceae</taxon>
        <taxon>Chattonellales</taxon>
        <taxon>Chattonellaceae</taxon>
        <taxon>Heterosigma</taxon>
    </lineage>
</organism>
<dbReference type="PANTHER" id="PTHR10857:SF106">
    <property type="entry name" value="C2 DOMAIN-CONTAINING PROTEIN"/>
    <property type="match status" value="1"/>
</dbReference>
<evidence type="ECO:0000313" key="2">
    <source>
        <dbReference type="EMBL" id="CAE0638492.1"/>
    </source>
</evidence>
<dbReference type="InterPro" id="IPR036465">
    <property type="entry name" value="vWFA_dom_sf"/>
</dbReference>
<dbReference type="GO" id="GO:0005886">
    <property type="term" value="C:plasma membrane"/>
    <property type="evidence" value="ECO:0007669"/>
    <property type="project" value="TreeGrafter"/>
</dbReference>
<sequence length="220" mass="23972">MSVGQVVEFYDSDKLFPVYGFGAKLAPGQPANHCFAANFDDRAPDHHPAPGIAGVLQTYYAAVARVVMSGPTLFQQIISQAAALARSTASQGKYYVLLILTDGIINDMQKTIDTLVAASELPLSVLMVGVGDADFENMHILDADQERLKSTGAKLAARDIVQFVEISKYQTNSRLADKHQLAKELLAEIPGQFLDYMKSKNMSPQQLGAMTRANQVRPQL</sequence>
<gene>
    <name evidence="2" type="ORF">HAKA00212_LOCUS17275</name>
</gene>
<dbReference type="InterPro" id="IPR010734">
    <property type="entry name" value="Copine_C"/>
</dbReference>
<dbReference type="GO" id="GO:0005544">
    <property type="term" value="F:calcium-dependent phospholipid binding"/>
    <property type="evidence" value="ECO:0007669"/>
    <property type="project" value="InterPro"/>
</dbReference>
<reference evidence="2" key="1">
    <citation type="submission" date="2021-01" db="EMBL/GenBank/DDBJ databases">
        <authorList>
            <person name="Corre E."/>
            <person name="Pelletier E."/>
            <person name="Niang G."/>
            <person name="Scheremetjew M."/>
            <person name="Finn R."/>
            <person name="Kale V."/>
            <person name="Holt S."/>
            <person name="Cochrane G."/>
            <person name="Meng A."/>
            <person name="Brown T."/>
            <person name="Cohen L."/>
        </authorList>
    </citation>
    <scope>NUCLEOTIDE SEQUENCE</scope>
    <source>
        <strain evidence="2">CCMP3107</strain>
    </source>
</reference>
<dbReference type="EMBL" id="HBIU01037679">
    <property type="protein sequence ID" value="CAE0638492.1"/>
    <property type="molecule type" value="Transcribed_RNA"/>
</dbReference>
<evidence type="ECO:0000259" key="1">
    <source>
        <dbReference type="Pfam" id="PF07002"/>
    </source>
</evidence>
<proteinExistence type="predicted"/>
<dbReference type="Pfam" id="PF07002">
    <property type="entry name" value="Copine"/>
    <property type="match status" value="1"/>
</dbReference>
<feature type="domain" description="Copine C-terminal" evidence="1">
    <location>
        <begin position="1"/>
        <end position="204"/>
    </location>
</feature>
<dbReference type="AlphaFoldDB" id="A0A7S3Y1T8"/>
<dbReference type="PANTHER" id="PTHR10857">
    <property type="entry name" value="COPINE"/>
    <property type="match status" value="1"/>
</dbReference>